<proteinExistence type="predicted"/>
<dbReference type="RefSeq" id="XP_016440470.1">
    <property type="nucleotide sequence ID" value="XM_016584984.1"/>
</dbReference>
<feature type="compositionally biased region" description="Basic and acidic residues" evidence="1">
    <location>
        <begin position="15"/>
        <end position="27"/>
    </location>
</feature>
<dbReference type="PaxDb" id="4097-A0A1S3XKG4"/>
<reference evidence="2" key="1">
    <citation type="submission" date="2025-08" db="UniProtKB">
        <authorList>
            <consortium name="RefSeq"/>
        </authorList>
    </citation>
    <scope>IDENTIFICATION</scope>
</reference>
<organism evidence="2">
    <name type="scientific">Nicotiana tabacum</name>
    <name type="common">Common tobacco</name>
    <dbReference type="NCBI Taxonomy" id="4097"/>
    <lineage>
        <taxon>Eukaryota</taxon>
        <taxon>Viridiplantae</taxon>
        <taxon>Streptophyta</taxon>
        <taxon>Embryophyta</taxon>
        <taxon>Tracheophyta</taxon>
        <taxon>Spermatophyta</taxon>
        <taxon>Magnoliopsida</taxon>
        <taxon>eudicotyledons</taxon>
        <taxon>Gunneridae</taxon>
        <taxon>Pentapetalae</taxon>
        <taxon>asterids</taxon>
        <taxon>lamiids</taxon>
        <taxon>Solanales</taxon>
        <taxon>Solanaceae</taxon>
        <taxon>Nicotianoideae</taxon>
        <taxon>Nicotianeae</taxon>
        <taxon>Nicotiana</taxon>
    </lineage>
</organism>
<feature type="compositionally biased region" description="Polar residues" evidence="1">
    <location>
        <begin position="1"/>
        <end position="14"/>
    </location>
</feature>
<sequence>MAETEPQASETVAQNEKEKTSAHKMDVEAQAADDAAENGGSKSLRDEGDELGLMETPRRSRKSTTPWKKKRKMGRIRLAWVRRVSGRLWRCLITSTNSFVPGLSISISTRMTTPSSCSPELAFWTSNLEITVFLPVELLSLLWRSN</sequence>
<gene>
    <name evidence="2" type="primary">LOC107766234</name>
</gene>
<feature type="region of interest" description="Disordered" evidence="1">
    <location>
        <begin position="1"/>
        <end position="70"/>
    </location>
</feature>
<dbReference type="AlphaFoldDB" id="A0A1S3XKG4"/>
<evidence type="ECO:0000256" key="1">
    <source>
        <dbReference type="SAM" id="MobiDB-lite"/>
    </source>
</evidence>
<protein>
    <submittedName>
        <fullName evidence="2">Uncharacterized protein</fullName>
    </submittedName>
</protein>
<feature type="compositionally biased region" description="Basic residues" evidence="1">
    <location>
        <begin position="59"/>
        <end position="70"/>
    </location>
</feature>
<dbReference type="KEGG" id="nta:107766234"/>
<name>A0A1S3XKG4_TOBAC</name>
<accession>A0A1S3XKG4</accession>
<evidence type="ECO:0000313" key="2">
    <source>
        <dbReference type="RefSeq" id="XP_016440470.1"/>
    </source>
</evidence>